<dbReference type="Proteomes" id="UP000694865">
    <property type="component" value="Unplaced"/>
</dbReference>
<protein>
    <submittedName>
        <fullName evidence="4">Uncharacterized protein LOC100329081</fullName>
    </submittedName>
</protein>
<dbReference type="EMBL" id="GU211192">
    <property type="protein sequence ID" value="ADB22409.1"/>
    <property type="molecule type" value="mRNA"/>
</dbReference>
<evidence type="ECO:0000313" key="2">
    <source>
        <dbReference type="EMBL" id="ADB22409.1"/>
    </source>
</evidence>
<reference evidence="2" key="1">
    <citation type="submission" date="2009-11" db="EMBL/GenBank/DDBJ databases">
        <authorList>
            <person name="Freeman R.M.Jr."/>
            <person name="Wu M."/>
            <person name="Gerhart J."/>
        </authorList>
    </citation>
    <scope>NUCLEOTIDE SEQUENCE</scope>
</reference>
<reference evidence="2" key="2">
    <citation type="submission" date="2010-01" db="EMBL/GenBank/DDBJ databases">
        <title>FGF signaling in the hemichordate Saccoglossus kowalevskii.</title>
        <authorList>
            <person name="Green S.A."/>
            <person name="Gerhart J."/>
            <person name="Lowe C.J."/>
        </authorList>
    </citation>
    <scope>NUCLEOTIDE SEQUENCE</scope>
</reference>
<dbReference type="AlphaFoldDB" id="D2XMS2"/>
<proteinExistence type="evidence at transcript level"/>
<reference evidence="4" key="3">
    <citation type="submission" date="2025-05" db="UniProtKB">
        <authorList>
            <consortium name="RefSeq"/>
        </authorList>
    </citation>
    <scope>IDENTIFICATION</scope>
</reference>
<dbReference type="InterPro" id="IPR008996">
    <property type="entry name" value="IL1/FGF"/>
</dbReference>
<keyword evidence="3" id="KW-1185">Reference proteome</keyword>
<dbReference type="InterPro" id="IPR002209">
    <property type="entry name" value="Fibroblast_GF_fam"/>
</dbReference>
<dbReference type="KEGG" id="sko:100329081"/>
<organism evidence="2">
    <name type="scientific">Saccoglossus kowalevskii</name>
    <name type="common">Acorn worm</name>
    <dbReference type="NCBI Taxonomy" id="10224"/>
    <lineage>
        <taxon>Eukaryota</taxon>
        <taxon>Metazoa</taxon>
        <taxon>Hemichordata</taxon>
        <taxon>Enteropneusta</taxon>
        <taxon>Harrimaniidae</taxon>
        <taxon>Saccoglossus</taxon>
    </lineage>
</organism>
<dbReference type="SUPFAM" id="SSF50353">
    <property type="entry name" value="Cytokine"/>
    <property type="match status" value="1"/>
</dbReference>
<dbReference type="GO" id="GO:0008083">
    <property type="term" value="F:growth factor activity"/>
    <property type="evidence" value="ECO:0007669"/>
    <property type="project" value="InterPro"/>
</dbReference>
<sequence length="195" mass="21637">MSMASEFESVRPYSRYGYEPPVKSSHIQKTVVYHTAGLGLYGVEHPVGITVRDLSSGNIVQLISRTSGKCVRVNARTLSIDGGGTNGLQSMFVVTNINNDDIVTLRCLSNPAKFLVLKDGELKADGKGGPECRFRYSLVDGQYMNFESVYNPNRFISVYEKGDVRTPAPGKKKRKGQNAHFRVRLMGQSYQTYAN</sequence>
<dbReference type="GeneID" id="100329081"/>
<accession>D2XMS2</accession>
<name>D2XMS2_SACKO</name>
<dbReference type="Pfam" id="PF00167">
    <property type="entry name" value="FGF"/>
    <property type="match status" value="1"/>
</dbReference>
<evidence type="ECO:0000313" key="3">
    <source>
        <dbReference type="Proteomes" id="UP000694865"/>
    </source>
</evidence>
<dbReference type="CDD" id="cd23312">
    <property type="entry name" value="beta-trefoil_FGF_RP1"/>
    <property type="match status" value="1"/>
</dbReference>
<comment type="similarity">
    <text evidence="1">Belongs to the heparin-binding growth factors family.</text>
</comment>
<evidence type="ECO:0000256" key="1">
    <source>
        <dbReference type="ARBA" id="ARBA00007936"/>
    </source>
</evidence>
<evidence type="ECO:0000313" key="4">
    <source>
        <dbReference type="RefSeq" id="NP_001164695.1"/>
    </source>
</evidence>
<gene>
    <name evidence="4" type="primary">LOC100329081</name>
</gene>
<dbReference type="Gene3D" id="2.80.10.50">
    <property type="match status" value="1"/>
</dbReference>
<dbReference type="RefSeq" id="NP_001164695.1">
    <property type="nucleotide sequence ID" value="NM_001171224.1"/>
</dbReference>
<dbReference type="OrthoDB" id="10023911at2759"/>